<gene>
    <name evidence="4" type="ORF">DW2_03044</name>
</gene>
<evidence type="ECO:0000256" key="2">
    <source>
        <dbReference type="ARBA" id="ARBA00023054"/>
    </source>
</evidence>
<reference evidence="4 5" key="2">
    <citation type="journal article" date="2015" name="Antonie Van Leeuwenhoek">
        <title>Thioclava indica sp. nov., isolated from surface seawater of the Indian Ocean.</title>
        <authorList>
            <person name="Liu Y."/>
            <person name="Lai Q."/>
            <person name="Du J."/>
            <person name="Xu H."/>
            <person name="Jiang L."/>
            <person name="Shao Z."/>
        </authorList>
    </citation>
    <scope>NUCLEOTIDE SEQUENCE [LARGE SCALE GENOMIC DNA]</scope>
    <source>
        <strain evidence="4 5">13D2W-2</strain>
    </source>
</reference>
<evidence type="ECO:0000256" key="3">
    <source>
        <dbReference type="SAM" id="Coils"/>
    </source>
</evidence>
<dbReference type="Proteomes" id="UP000028607">
    <property type="component" value="Unassembled WGS sequence"/>
</dbReference>
<dbReference type="PANTHER" id="PTHR32347:SF29">
    <property type="entry name" value="UPF0194 MEMBRANE PROTEIN YBHG"/>
    <property type="match status" value="1"/>
</dbReference>
<reference evidence="5" key="1">
    <citation type="submission" date="2013-04" db="EMBL/GenBank/DDBJ databases">
        <title>Thioclava sp. 13D2W-2 Genome Sequencing.</title>
        <authorList>
            <person name="Lai Q."/>
            <person name="Li G."/>
            <person name="Shao Z."/>
        </authorList>
    </citation>
    <scope>NUCLEOTIDE SEQUENCE [LARGE SCALE GENOMIC DNA]</scope>
    <source>
        <strain evidence="5">13D2W-2</strain>
    </source>
</reference>
<comment type="caution">
    <text evidence="4">The sequence shown here is derived from an EMBL/GenBank/DDBJ whole genome shotgun (WGS) entry which is preliminary data.</text>
</comment>
<evidence type="ECO:0000313" key="5">
    <source>
        <dbReference type="Proteomes" id="UP000028607"/>
    </source>
</evidence>
<dbReference type="AlphaFoldDB" id="A0A085TZV4"/>
<sequence>MRVLKFAVGAALLLLALWVVVGEQLTGVSADATINAPVVTLRTPIAGTLDIPERQLGSAVAPDDIVATVNDENGDHVHLDDLQMQRDIATATLQQMQSELTDLKARQEALAKRSKTYGENRVNLLETRLKYARERLDLLGGKAGNGEDAAPPSLALNRAREEVDALAAELASAQSGVFVGDGYADAPASQQRALQLEGEIAATQSRIDEQKARLTALKWRIRVGTSAVKLSENAQIQSNVAGIYWQELAHDGTYVNRGDPVSRVIDCGNVLVTASVPEMTYQRLRRGQRVAFRPIGQRTTFEGYIVRLAGAGAATVYEGMAVAPSQRHLQRYDVAVAVPGLASDSDLQCAIGRTGRVFFDARPLDVLRGLF</sequence>
<keyword evidence="5" id="KW-1185">Reference proteome</keyword>
<accession>A0A085TZV4</accession>
<dbReference type="EMBL" id="AQRC01000002">
    <property type="protein sequence ID" value="KFE36251.1"/>
    <property type="molecule type" value="Genomic_DNA"/>
</dbReference>
<evidence type="ECO:0000313" key="4">
    <source>
        <dbReference type="EMBL" id="KFE36251.1"/>
    </source>
</evidence>
<dbReference type="RefSeq" id="WP_038143702.1">
    <property type="nucleotide sequence ID" value="NZ_AQRC01000002.1"/>
</dbReference>
<dbReference type="OrthoDB" id="7477732at2"/>
<comment type="subcellular location">
    <subcellularLocation>
        <location evidence="1">Cell envelope</location>
    </subcellularLocation>
</comment>
<dbReference type="eggNOG" id="COG1566">
    <property type="taxonomic scope" value="Bacteria"/>
</dbReference>
<protein>
    <submittedName>
        <fullName evidence="4">Curdlan synthesis protein</fullName>
    </submittedName>
</protein>
<dbReference type="PATRIC" id="fig|1317124.6.peg.611"/>
<dbReference type="InterPro" id="IPR050465">
    <property type="entry name" value="UPF0194_transport"/>
</dbReference>
<feature type="coiled-coil region" evidence="3">
    <location>
        <begin position="79"/>
        <end position="113"/>
    </location>
</feature>
<keyword evidence="2 3" id="KW-0175">Coiled coil</keyword>
<dbReference type="Gene3D" id="2.40.30.170">
    <property type="match status" value="1"/>
</dbReference>
<dbReference type="GO" id="GO:0042597">
    <property type="term" value="C:periplasmic space"/>
    <property type="evidence" value="ECO:0007669"/>
    <property type="project" value="UniProtKB-SubCell"/>
</dbReference>
<name>A0A085TZV4_9RHOB</name>
<proteinExistence type="predicted"/>
<organism evidence="4 5">
    <name type="scientific">Thioclava atlantica</name>
    <dbReference type="NCBI Taxonomy" id="1317124"/>
    <lineage>
        <taxon>Bacteria</taxon>
        <taxon>Pseudomonadati</taxon>
        <taxon>Pseudomonadota</taxon>
        <taxon>Alphaproteobacteria</taxon>
        <taxon>Rhodobacterales</taxon>
        <taxon>Paracoccaceae</taxon>
        <taxon>Thioclava</taxon>
    </lineage>
</organism>
<evidence type="ECO:0000256" key="1">
    <source>
        <dbReference type="ARBA" id="ARBA00004196"/>
    </source>
</evidence>
<dbReference type="PANTHER" id="PTHR32347">
    <property type="entry name" value="EFFLUX SYSTEM COMPONENT YKNX-RELATED"/>
    <property type="match status" value="1"/>
</dbReference>
<feature type="coiled-coil region" evidence="3">
    <location>
        <begin position="156"/>
        <end position="213"/>
    </location>
</feature>
<dbReference type="STRING" id="1317124.DW2_03044"/>